<reference evidence="2 3" key="1">
    <citation type="submission" date="2017-05" db="EMBL/GenBank/DDBJ databases">
        <title>Complete and WGS of Bordetella genogroups.</title>
        <authorList>
            <person name="Spilker T."/>
            <person name="Lipuma J."/>
        </authorList>
    </citation>
    <scope>NUCLEOTIDE SEQUENCE [LARGE SCALE GENOMIC DNA]</scope>
    <source>
        <strain evidence="2 3">AU9795</strain>
    </source>
</reference>
<feature type="transmembrane region" description="Helical" evidence="1">
    <location>
        <begin position="12"/>
        <end position="28"/>
    </location>
</feature>
<feature type="transmembrane region" description="Helical" evidence="1">
    <location>
        <begin position="78"/>
        <end position="97"/>
    </location>
</feature>
<feature type="transmembrane region" description="Helical" evidence="1">
    <location>
        <begin position="169"/>
        <end position="188"/>
    </location>
</feature>
<feature type="transmembrane region" description="Helical" evidence="1">
    <location>
        <begin position="245"/>
        <end position="271"/>
    </location>
</feature>
<feature type="transmembrane region" description="Helical" evidence="1">
    <location>
        <begin position="128"/>
        <end position="149"/>
    </location>
</feature>
<keyword evidence="3" id="KW-1185">Reference proteome</keyword>
<organism evidence="2 3">
    <name type="scientific">Bordetella genomosp. 1</name>
    <dbReference type="NCBI Taxonomy" id="1395607"/>
    <lineage>
        <taxon>Bacteria</taxon>
        <taxon>Pseudomonadati</taxon>
        <taxon>Pseudomonadota</taxon>
        <taxon>Betaproteobacteria</taxon>
        <taxon>Burkholderiales</taxon>
        <taxon>Alcaligenaceae</taxon>
        <taxon>Bordetella</taxon>
    </lineage>
</organism>
<accession>A0ABX4EY72</accession>
<keyword evidence="1" id="KW-1133">Transmembrane helix</keyword>
<evidence type="ECO:0000256" key="1">
    <source>
        <dbReference type="SAM" id="Phobius"/>
    </source>
</evidence>
<dbReference type="EMBL" id="NEVR01000003">
    <property type="protein sequence ID" value="OZI64031.1"/>
    <property type="molecule type" value="Genomic_DNA"/>
</dbReference>
<comment type="caution">
    <text evidence="2">The sequence shown here is derived from an EMBL/GenBank/DDBJ whole genome shotgun (WGS) entry which is preliminary data.</text>
</comment>
<dbReference type="Proteomes" id="UP000216354">
    <property type="component" value="Unassembled WGS sequence"/>
</dbReference>
<feature type="transmembrane region" description="Helical" evidence="1">
    <location>
        <begin position="208"/>
        <end position="233"/>
    </location>
</feature>
<gene>
    <name evidence="2" type="ORF">CAL27_15720</name>
</gene>
<keyword evidence="1" id="KW-0472">Membrane</keyword>
<sequence length="322" mass="33781">MTDSDPHGSATLARTLAIASAVVIGLAWPLNLTRYWSLLSTADVLRSLAPLPGAIALGAAIVWWTSRRRLAAYGHPRLSVRAVLPLFLVFQLVAVVLDVLAGASGQRTVGPIMAVLRALGAASWMSDVAWMTTILSVQQMLLCWLLPWLAARATLALCLRRGAGGPPSAWAPSAAAFVASATAVFYFWKLFVASAGLNQVALLDARLAPLVVDLYVVPLITAAIVAAVLSRWAPLATRSLGAGRAVALGSAICALTIGFAVLLLIVALWLLPPLTGLKLLSLVVGKPLPMLALHAFLVCLSAVALARLLLRPRPRAAQPAVV</sequence>
<dbReference type="RefSeq" id="WP_094832061.1">
    <property type="nucleotide sequence ID" value="NZ_NEVR01000003.1"/>
</dbReference>
<evidence type="ECO:0000313" key="2">
    <source>
        <dbReference type="EMBL" id="OZI64031.1"/>
    </source>
</evidence>
<feature type="transmembrane region" description="Helical" evidence="1">
    <location>
        <begin position="48"/>
        <end position="66"/>
    </location>
</feature>
<proteinExistence type="predicted"/>
<name>A0ABX4EY72_9BORD</name>
<keyword evidence="1" id="KW-0812">Transmembrane</keyword>
<feature type="transmembrane region" description="Helical" evidence="1">
    <location>
        <begin position="291"/>
        <end position="310"/>
    </location>
</feature>
<evidence type="ECO:0000313" key="3">
    <source>
        <dbReference type="Proteomes" id="UP000216354"/>
    </source>
</evidence>
<protein>
    <submittedName>
        <fullName evidence="2">Uncharacterized protein</fullName>
    </submittedName>
</protein>